<keyword evidence="1" id="KW-1133">Transmembrane helix</keyword>
<dbReference type="EMBL" id="DVHA01000020">
    <property type="protein sequence ID" value="HIR60078.1"/>
    <property type="molecule type" value="Genomic_DNA"/>
</dbReference>
<gene>
    <name evidence="2" type="ORF">IAB37_00655</name>
</gene>
<comment type="caution">
    <text evidence="2">The sequence shown here is derived from an EMBL/GenBank/DDBJ whole genome shotgun (WGS) entry which is preliminary data.</text>
</comment>
<dbReference type="AlphaFoldDB" id="A0A9D1DWA3"/>
<dbReference type="InterPro" id="IPR007395">
    <property type="entry name" value="Zn_peptidase_2"/>
</dbReference>
<evidence type="ECO:0000313" key="2">
    <source>
        <dbReference type="EMBL" id="HIR60078.1"/>
    </source>
</evidence>
<dbReference type="Proteomes" id="UP000824241">
    <property type="component" value="Unassembled WGS sequence"/>
</dbReference>
<name>A0A9D1DWA3_9FIRM</name>
<dbReference type="PANTHER" id="PTHR36434:SF1">
    <property type="entry name" value="MEMBRANE PROTEASE YUGP-RELATED"/>
    <property type="match status" value="1"/>
</dbReference>
<sequence>MYLDWTYIVLVLPAVVFSLWASSRVNGVFARYQDHFLASGLTGAEAAAAMLRQAGVYGVRIERVSGRLSDHYDPRTNVIRLSDGVYGSSSAVAVGVACHEAGHALQYAGNYFPVRLRMAIIPVTRLGSGLAVPLILIGILFSYTSSIFITVAYIGVGCFALSTVFQLVTLPVEFNASRRALAAIHESGFLRPEEEAEAKEILSAAAMTYVAALAVSITQLLQFLLLVGRRDNRRR</sequence>
<keyword evidence="1" id="KW-0812">Transmembrane</keyword>
<feature type="transmembrane region" description="Helical" evidence="1">
    <location>
        <begin position="148"/>
        <end position="168"/>
    </location>
</feature>
<accession>A0A9D1DWA3</accession>
<proteinExistence type="predicted"/>
<evidence type="ECO:0000256" key="1">
    <source>
        <dbReference type="SAM" id="Phobius"/>
    </source>
</evidence>
<protein>
    <submittedName>
        <fullName evidence="2">Zinc metallopeptidase</fullName>
    </submittedName>
</protein>
<reference evidence="2" key="2">
    <citation type="journal article" date="2021" name="PeerJ">
        <title>Extensive microbial diversity within the chicken gut microbiome revealed by metagenomics and culture.</title>
        <authorList>
            <person name="Gilroy R."/>
            <person name="Ravi A."/>
            <person name="Getino M."/>
            <person name="Pursley I."/>
            <person name="Horton D.L."/>
            <person name="Alikhan N.F."/>
            <person name="Baker D."/>
            <person name="Gharbi K."/>
            <person name="Hall N."/>
            <person name="Watson M."/>
            <person name="Adriaenssens E.M."/>
            <person name="Foster-Nyarko E."/>
            <person name="Jarju S."/>
            <person name="Secka A."/>
            <person name="Antonio M."/>
            <person name="Oren A."/>
            <person name="Chaudhuri R.R."/>
            <person name="La Ragione R."/>
            <person name="Hildebrand F."/>
            <person name="Pallen M.J."/>
        </authorList>
    </citation>
    <scope>NUCLEOTIDE SEQUENCE</scope>
    <source>
        <strain evidence="2">CHK189-12415</strain>
    </source>
</reference>
<dbReference type="PANTHER" id="PTHR36434">
    <property type="entry name" value="MEMBRANE PROTEASE YUGP-RELATED"/>
    <property type="match status" value="1"/>
</dbReference>
<keyword evidence="1" id="KW-0472">Membrane</keyword>
<dbReference type="Pfam" id="PF04298">
    <property type="entry name" value="Zn_peptidase_2"/>
    <property type="match status" value="1"/>
</dbReference>
<reference evidence="2" key="1">
    <citation type="submission" date="2020-10" db="EMBL/GenBank/DDBJ databases">
        <authorList>
            <person name="Gilroy R."/>
        </authorList>
    </citation>
    <scope>NUCLEOTIDE SEQUENCE</scope>
    <source>
        <strain evidence="2">CHK189-12415</strain>
    </source>
</reference>
<feature type="transmembrane region" description="Helical" evidence="1">
    <location>
        <begin position="201"/>
        <end position="227"/>
    </location>
</feature>
<evidence type="ECO:0000313" key="3">
    <source>
        <dbReference type="Proteomes" id="UP000824241"/>
    </source>
</evidence>
<feature type="transmembrane region" description="Helical" evidence="1">
    <location>
        <begin position="119"/>
        <end position="141"/>
    </location>
</feature>
<organism evidence="2 3">
    <name type="scientific">Candidatus Faecivivens stercoravium</name>
    <dbReference type="NCBI Taxonomy" id="2840803"/>
    <lineage>
        <taxon>Bacteria</taxon>
        <taxon>Bacillati</taxon>
        <taxon>Bacillota</taxon>
        <taxon>Clostridia</taxon>
        <taxon>Eubacteriales</taxon>
        <taxon>Oscillospiraceae</taxon>
        <taxon>Oscillospiraceae incertae sedis</taxon>
        <taxon>Candidatus Faecivivens</taxon>
    </lineage>
</organism>